<sequence length="21" mass="2435">MRKKVRGKVASLRECEVEGMK</sequence>
<feature type="compositionally biased region" description="Basic and acidic residues" evidence="1">
    <location>
        <begin position="11"/>
        <end position="21"/>
    </location>
</feature>
<evidence type="ECO:0000313" key="3">
    <source>
        <dbReference type="Proteomes" id="UP000634136"/>
    </source>
</evidence>
<accession>A0A834TBQ2</accession>
<protein>
    <submittedName>
        <fullName evidence="2">Uncharacterized protein</fullName>
    </submittedName>
</protein>
<evidence type="ECO:0000313" key="2">
    <source>
        <dbReference type="EMBL" id="KAF7819057.1"/>
    </source>
</evidence>
<keyword evidence="3" id="KW-1185">Reference proteome</keyword>
<gene>
    <name evidence="2" type="ORF">G2W53_024512</name>
</gene>
<name>A0A834TBQ2_9FABA</name>
<evidence type="ECO:0000256" key="1">
    <source>
        <dbReference type="SAM" id="MobiDB-lite"/>
    </source>
</evidence>
<dbReference type="EMBL" id="JAAIUW010000008">
    <property type="protein sequence ID" value="KAF7819057.1"/>
    <property type="molecule type" value="Genomic_DNA"/>
</dbReference>
<dbReference type="Proteomes" id="UP000634136">
    <property type="component" value="Unassembled WGS sequence"/>
</dbReference>
<dbReference type="AlphaFoldDB" id="A0A834TBQ2"/>
<reference evidence="2" key="1">
    <citation type="submission" date="2020-09" db="EMBL/GenBank/DDBJ databases">
        <title>Genome-Enabled Discovery of Anthraquinone Biosynthesis in Senna tora.</title>
        <authorList>
            <person name="Kang S.-H."/>
            <person name="Pandey R.P."/>
            <person name="Lee C.-M."/>
            <person name="Sim J.-S."/>
            <person name="Jeong J.-T."/>
            <person name="Choi B.-S."/>
            <person name="Jung M."/>
            <person name="Ginzburg D."/>
            <person name="Zhao K."/>
            <person name="Won S.Y."/>
            <person name="Oh T.-J."/>
            <person name="Yu Y."/>
            <person name="Kim N.-H."/>
            <person name="Lee O.R."/>
            <person name="Lee T.-H."/>
            <person name="Bashyal P."/>
            <person name="Kim T.-S."/>
            <person name="Lee W.-H."/>
            <person name="Kawkins C."/>
            <person name="Kim C.-K."/>
            <person name="Kim J.S."/>
            <person name="Ahn B.O."/>
            <person name="Rhee S.Y."/>
            <person name="Sohng J.K."/>
        </authorList>
    </citation>
    <scope>NUCLEOTIDE SEQUENCE</scope>
    <source>
        <tissue evidence="2">Leaf</tissue>
    </source>
</reference>
<feature type="region of interest" description="Disordered" evidence="1">
    <location>
        <begin position="1"/>
        <end position="21"/>
    </location>
</feature>
<proteinExistence type="predicted"/>
<comment type="caution">
    <text evidence="2">The sequence shown here is derived from an EMBL/GenBank/DDBJ whole genome shotgun (WGS) entry which is preliminary data.</text>
</comment>
<organism evidence="2 3">
    <name type="scientific">Senna tora</name>
    <dbReference type="NCBI Taxonomy" id="362788"/>
    <lineage>
        <taxon>Eukaryota</taxon>
        <taxon>Viridiplantae</taxon>
        <taxon>Streptophyta</taxon>
        <taxon>Embryophyta</taxon>
        <taxon>Tracheophyta</taxon>
        <taxon>Spermatophyta</taxon>
        <taxon>Magnoliopsida</taxon>
        <taxon>eudicotyledons</taxon>
        <taxon>Gunneridae</taxon>
        <taxon>Pentapetalae</taxon>
        <taxon>rosids</taxon>
        <taxon>fabids</taxon>
        <taxon>Fabales</taxon>
        <taxon>Fabaceae</taxon>
        <taxon>Caesalpinioideae</taxon>
        <taxon>Cassia clade</taxon>
        <taxon>Senna</taxon>
    </lineage>
</organism>